<feature type="signal peptide" evidence="2">
    <location>
        <begin position="1"/>
        <end position="32"/>
    </location>
</feature>
<organism evidence="3 4">
    <name type="scientific">Roseateles albus</name>
    <dbReference type="NCBI Taxonomy" id="2987525"/>
    <lineage>
        <taxon>Bacteria</taxon>
        <taxon>Pseudomonadati</taxon>
        <taxon>Pseudomonadota</taxon>
        <taxon>Betaproteobacteria</taxon>
        <taxon>Burkholderiales</taxon>
        <taxon>Sphaerotilaceae</taxon>
        <taxon>Roseateles</taxon>
    </lineage>
</organism>
<evidence type="ECO:0000313" key="3">
    <source>
        <dbReference type="EMBL" id="MDC8772217.1"/>
    </source>
</evidence>
<name>A0ABT5KFQ8_9BURK</name>
<feature type="chain" id="PRO_5046507990" evidence="2">
    <location>
        <begin position="33"/>
        <end position="734"/>
    </location>
</feature>
<comment type="caution">
    <text evidence="3">The sequence shown here is derived from an EMBL/GenBank/DDBJ whole genome shotgun (WGS) entry which is preliminary data.</text>
</comment>
<sequence>MKTSRRFTSKNPLRPKALLGLTPLLLALSACSSNDDPAPEPPPPPAPVVNVLPAFVAGTVAQASYDGSSDDLLTAGLGKTGLLGAAPAFAVPATPTVAELRRNAIYNNYRALIDYTLVGGFTRLYGPNIDINGADTLGEGKVAGTEYIAVADDGTGRQNVVLMVQVPNSFDVKNPCIVTATSSGSRGVYGAIGTAGEWGLKHGCAVAYADKGSGNGLHDLSSDNVIQVDGTIATATVAGKKAHFNAGLSEAERIGYNAAFPNRVAYKHAHSQQNPEKDWGRDTLRAVKLAFYVLNEKYGTDIPAQPGKKEVVITPAKTIVIASSVSNGGGAALAAAEQDTESLIDGVAVTEPNAQPGANTGLTIKQGAAAAVATHSKPLIDYFSFANIYQPCAAVSAQAGLSVSAAFWPAAYTASAQNRCTALKARGLLSGATLADQADEALAKMNAYGWQAENNFLQQSHYRFATNSIVVTYVNSYGKFKPSDNVCGFSYANTNATGDVVAQSAITQAGLFSSGNGVPPTGGVNVVFNDSVGGAKLDFLATSATSGTADFALDGALCMRSLVTGKDAVSGAGLFGTQKSWSDRVIAGMNEVQLTAKLRSLPTIIVAGRSDTLIPVNHAARAYYGKNQVLEAATSKTRYYEVTNAQHFDTFIAFGALLGYDSRLLPLHVYFGRAMDQMWAHLKNGTALPASQVVHTTPRAAGVNVTLANVPVWAPTPAASDAIGFAAGVLTIPD</sequence>
<gene>
    <name evidence="3" type="ORF">PRZ03_11600</name>
</gene>
<dbReference type="RefSeq" id="WP_273600432.1">
    <property type="nucleotide sequence ID" value="NZ_JAQQXT010000006.1"/>
</dbReference>
<dbReference type="EMBL" id="JAQQXT010000006">
    <property type="protein sequence ID" value="MDC8772217.1"/>
    <property type="molecule type" value="Genomic_DNA"/>
</dbReference>
<dbReference type="PROSITE" id="PS51257">
    <property type="entry name" value="PROKAR_LIPOPROTEIN"/>
    <property type="match status" value="1"/>
</dbReference>
<evidence type="ECO:0000256" key="2">
    <source>
        <dbReference type="SAM" id="SignalP"/>
    </source>
</evidence>
<protein>
    <submittedName>
        <fullName evidence="3">3-hydroxybutyrate oligomer hydrolase family protein</fullName>
    </submittedName>
</protein>
<evidence type="ECO:0000313" key="4">
    <source>
        <dbReference type="Proteomes" id="UP001221189"/>
    </source>
</evidence>
<keyword evidence="4" id="KW-1185">Reference proteome</keyword>
<proteinExistence type="predicted"/>
<evidence type="ECO:0000256" key="1">
    <source>
        <dbReference type="ARBA" id="ARBA00022801"/>
    </source>
</evidence>
<dbReference type="InterPro" id="IPR016582">
    <property type="entry name" value="OHBut_olig_hydro_put"/>
</dbReference>
<accession>A0ABT5KFQ8</accession>
<reference evidence="3 4" key="1">
    <citation type="submission" date="2022-10" db="EMBL/GenBank/DDBJ databases">
        <title>Paucibacter sp. hw1 Genome sequencing.</title>
        <authorList>
            <person name="Park S."/>
        </authorList>
    </citation>
    <scope>NUCLEOTIDE SEQUENCE [LARGE SCALE GENOMIC DNA]</scope>
    <source>
        <strain evidence="4">hw1</strain>
    </source>
</reference>
<dbReference type="PIRSF" id="PIRSF011409">
    <property type="entry name" value="HObutyrate_olig_hydrol"/>
    <property type="match status" value="1"/>
</dbReference>
<dbReference type="GO" id="GO:0016787">
    <property type="term" value="F:hydrolase activity"/>
    <property type="evidence" value="ECO:0007669"/>
    <property type="project" value="UniProtKB-KW"/>
</dbReference>
<keyword evidence="2" id="KW-0732">Signal</keyword>
<dbReference type="Proteomes" id="UP001221189">
    <property type="component" value="Unassembled WGS sequence"/>
</dbReference>
<keyword evidence="1 3" id="KW-0378">Hydrolase</keyword>
<dbReference type="Pfam" id="PF10605">
    <property type="entry name" value="3HBOH"/>
    <property type="match status" value="1"/>
</dbReference>